<keyword evidence="2" id="KW-1185">Reference proteome</keyword>
<reference evidence="1" key="1">
    <citation type="journal article" date="2014" name="Int. J. Syst. Evol. Microbiol.">
        <title>Complete genome of a new Firmicutes species belonging to the dominant human colonic microbiota ('Ruminococcus bicirculans') reveals two chromosomes and a selective capacity to utilize plant glucans.</title>
        <authorList>
            <consortium name="NISC Comparative Sequencing Program"/>
            <person name="Wegmann U."/>
            <person name="Louis P."/>
            <person name="Goesmann A."/>
            <person name="Henrissat B."/>
            <person name="Duncan S.H."/>
            <person name="Flint H.J."/>
        </authorList>
    </citation>
    <scope>NUCLEOTIDE SEQUENCE</scope>
    <source>
        <strain evidence="1">NBRC 103855</strain>
    </source>
</reference>
<evidence type="ECO:0008006" key="3">
    <source>
        <dbReference type="Google" id="ProtNLM"/>
    </source>
</evidence>
<dbReference type="EMBL" id="BSNG01000001">
    <property type="protein sequence ID" value="GLQ11445.1"/>
    <property type="molecule type" value="Genomic_DNA"/>
</dbReference>
<evidence type="ECO:0000313" key="1">
    <source>
        <dbReference type="EMBL" id="GLQ11445.1"/>
    </source>
</evidence>
<comment type="caution">
    <text evidence="1">The sequence shown here is derived from an EMBL/GenBank/DDBJ whole genome shotgun (WGS) entry which is preliminary data.</text>
</comment>
<name>A0ABQ5UH73_9HYPH</name>
<gene>
    <name evidence="1" type="ORF">GCM10007913_33770</name>
</gene>
<protein>
    <recommendedName>
        <fullName evidence="3">Porin domain-containing protein</fullName>
    </recommendedName>
</protein>
<evidence type="ECO:0000313" key="2">
    <source>
        <dbReference type="Proteomes" id="UP001161406"/>
    </source>
</evidence>
<reference evidence="1" key="2">
    <citation type="submission" date="2023-01" db="EMBL/GenBank/DDBJ databases">
        <title>Draft genome sequence of Devosia yakushimensis strain NBRC 103855.</title>
        <authorList>
            <person name="Sun Q."/>
            <person name="Mori K."/>
        </authorList>
    </citation>
    <scope>NUCLEOTIDE SEQUENCE</scope>
    <source>
        <strain evidence="1">NBRC 103855</strain>
    </source>
</reference>
<accession>A0ABQ5UH73</accession>
<sequence length="204" mass="21039">MSYAGEAVTAHLTGFAGGVLDGKADFYGVHAGATGSFEQFKVRAALGYLQNEVIDDSKLHALISAEAGLDFFTVAASAEFVDAYGKEGYGLAGSVGANITDGVKINLGSRWFHGNAFGTTAAYDTVQVAVQLVAAVTETVEITGEVGGYFGNSIKRSSLNQDGVGYGALGLKWAPGGGFTSSLKGEATTESAYKVSFTAEKTFD</sequence>
<proteinExistence type="predicted"/>
<organism evidence="1 2">
    <name type="scientific">Devosia yakushimensis</name>
    <dbReference type="NCBI Taxonomy" id="470028"/>
    <lineage>
        <taxon>Bacteria</taxon>
        <taxon>Pseudomonadati</taxon>
        <taxon>Pseudomonadota</taxon>
        <taxon>Alphaproteobacteria</taxon>
        <taxon>Hyphomicrobiales</taxon>
        <taxon>Devosiaceae</taxon>
        <taxon>Devosia</taxon>
    </lineage>
</organism>
<dbReference type="RefSeq" id="WP_284392738.1">
    <property type="nucleotide sequence ID" value="NZ_BSNG01000001.1"/>
</dbReference>
<dbReference type="Proteomes" id="UP001161406">
    <property type="component" value="Unassembled WGS sequence"/>
</dbReference>